<proteinExistence type="predicted"/>
<gene>
    <name evidence="1" type="ORF">KP509_05G083700</name>
</gene>
<keyword evidence="2" id="KW-1185">Reference proteome</keyword>
<name>A0A8T2USE2_CERRI</name>
<dbReference type="EMBL" id="CM035410">
    <property type="protein sequence ID" value="KAH7437668.1"/>
    <property type="molecule type" value="Genomic_DNA"/>
</dbReference>
<comment type="caution">
    <text evidence="1">The sequence shown here is derived from an EMBL/GenBank/DDBJ whole genome shotgun (WGS) entry which is preliminary data.</text>
</comment>
<accession>A0A8T2USE2</accession>
<evidence type="ECO:0000313" key="2">
    <source>
        <dbReference type="Proteomes" id="UP000825935"/>
    </source>
</evidence>
<evidence type="ECO:0000313" key="1">
    <source>
        <dbReference type="EMBL" id="KAH7437668.1"/>
    </source>
</evidence>
<protein>
    <submittedName>
        <fullName evidence="1">Uncharacterized protein</fullName>
    </submittedName>
</protein>
<reference evidence="1" key="1">
    <citation type="submission" date="2021-08" db="EMBL/GenBank/DDBJ databases">
        <title>WGS assembly of Ceratopteris richardii.</title>
        <authorList>
            <person name="Marchant D.B."/>
            <person name="Chen G."/>
            <person name="Jenkins J."/>
            <person name="Shu S."/>
            <person name="Leebens-Mack J."/>
            <person name="Grimwood J."/>
            <person name="Schmutz J."/>
            <person name="Soltis P."/>
            <person name="Soltis D."/>
            <person name="Chen Z.-H."/>
        </authorList>
    </citation>
    <scope>NUCLEOTIDE SEQUENCE</scope>
    <source>
        <strain evidence="1">Whitten #5841</strain>
        <tissue evidence="1">Leaf</tissue>
    </source>
</reference>
<dbReference type="AlphaFoldDB" id="A0A8T2USE2"/>
<sequence length="98" mass="11100">MAPRGWEGSTFRRSTSGRWLLHGKRGSTLTVKGRNLVNSRKEGQRPMAGRYVWQTSERGLKKGKRPQREKSLMILEIKSAEDRGEGGPFTCLNLVTKL</sequence>
<organism evidence="1 2">
    <name type="scientific">Ceratopteris richardii</name>
    <name type="common">Triangle waterfern</name>
    <dbReference type="NCBI Taxonomy" id="49495"/>
    <lineage>
        <taxon>Eukaryota</taxon>
        <taxon>Viridiplantae</taxon>
        <taxon>Streptophyta</taxon>
        <taxon>Embryophyta</taxon>
        <taxon>Tracheophyta</taxon>
        <taxon>Polypodiopsida</taxon>
        <taxon>Polypodiidae</taxon>
        <taxon>Polypodiales</taxon>
        <taxon>Pteridineae</taxon>
        <taxon>Pteridaceae</taxon>
        <taxon>Parkerioideae</taxon>
        <taxon>Ceratopteris</taxon>
    </lineage>
</organism>
<dbReference type="Proteomes" id="UP000825935">
    <property type="component" value="Chromosome 5"/>
</dbReference>